<evidence type="ECO:0000256" key="5">
    <source>
        <dbReference type="ARBA" id="ARBA00022989"/>
    </source>
</evidence>
<dbReference type="GO" id="GO:0005886">
    <property type="term" value="C:plasma membrane"/>
    <property type="evidence" value="ECO:0007669"/>
    <property type="project" value="UniProtKB-SubCell"/>
</dbReference>
<protein>
    <recommendedName>
        <fullName evidence="12">DUF421 domain-containing protein</fullName>
    </recommendedName>
</protein>
<dbReference type="EMBL" id="LWDV01000009">
    <property type="protein sequence ID" value="OCL26184.1"/>
    <property type="molecule type" value="Genomic_DNA"/>
</dbReference>
<evidence type="ECO:0000256" key="1">
    <source>
        <dbReference type="ARBA" id="ARBA00004651"/>
    </source>
</evidence>
<feature type="domain" description="YetF C-terminal" evidence="8">
    <location>
        <begin position="82"/>
        <end position="215"/>
    </location>
</feature>
<dbReference type="AlphaFoldDB" id="A0A1C0A7J1"/>
<accession>A0A1C0A7J1</accession>
<sequence>METIIEIILQTLLAFYGTFFFARIIGKKQVGELTFYDYINGITFGSIAGNMASDLQQRTWQHFIGLFLFATLTFLMQYIALKSRKARKIIEGEATILVHQGKILEDNLRKTRFNVGDLLSELRKNNIFDIRDAHFAILETDGKLSVLPNANKKPVSPQDLNLSGQEESICTELILDGEIIAANLDQNGLTREWLEEKLRENNIDKLEKVVLASYNPVDKSIYFDLKDDNLGKDTVDISDFKE</sequence>
<evidence type="ECO:0000313" key="10">
    <source>
        <dbReference type="EMBL" id="OCL26184.1"/>
    </source>
</evidence>
<dbReference type="RefSeq" id="WP_068717748.1">
    <property type="nucleotide sequence ID" value="NZ_LWDV01000009.1"/>
</dbReference>
<dbReference type="PANTHER" id="PTHR34582:SF7">
    <property type="entry name" value="UPF0702 TRANSMEMBRANE PROTEIN YDFS"/>
    <property type="match status" value="1"/>
</dbReference>
<dbReference type="Pfam" id="PF04239">
    <property type="entry name" value="DUF421"/>
    <property type="match status" value="1"/>
</dbReference>
<comment type="caution">
    <text evidence="10">The sequence shown here is derived from an EMBL/GenBank/DDBJ whole genome shotgun (WGS) entry which is preliminary data.</text>
</comment>
<dbReference type="Proteomes" id="UP000093514">
    <property type="component" value="Unassembled WGS sequence"/>
</dbReference>
<dbReference type="InterPro" id="IPR007353">
    <property type="entry name" value="DUF421"/>
</dbReference>
<dbReference type="Gene3D" id="3.30.240.20">
    <property type="entry name" value="bsu07140 like domains"/>
    <property type="match status" value="2"/>
</dbReference>
<dbReference type="PANTHER" id="PTHR34582">
    <property type="entry name" value="UPF0702 TRANSMEMBRANE PROTEIN YCAP"/>
    <property type="match status" value="1"/>
</dbReference>
<feature type="transmembrane region" description="Helical" evidence="7">
    <location>
        <begin position="7"/>
        <end position="26"/>
    </location>
</feature>
<reference evidence="11" key="1">
    <citation type="submission" date="2016-07" db="EMBL/GenBank/DDBJ databases">
        <authorList>
            <person name="Florea S."/>
            <person name="Webb J.S."/>
            <person name="Jaromczyk J."/>
            <person name="Schardl C.L."/>
        </authorList>
    </citation>
    <scope>NUCLEOTIDE SEQUENCE [LARGE SCALE GENOMIC DNA]</scope>
    <source>
        <strain evidence="11">Z6</strain>
    </source>
</reference>
<evidence type="ECO:0000256" key="3">
    <source>
        <dbReference type="ARBA" id="ARBA00022475"/>
    </source>
</evidence>
<evidence type="ECO:0008006" key="12">
    <source>
        <dbReference type="Google" id="ProtNLM"/>
    </source>
</evidence>
<comment type="subcellular location">
    <subcellularLocation>
        <location evidence="1">Cell membrane</location>
        <topology evidence="1">Multi-pass membrane protein</topology>
    </subcellularLocation>
</comment>
<evidence type="ECO:0000313" key="11">
    <source>
        <dbReference type="Proteomes" id="UP000093514"/>
    </source>
</evidence>
<proteinExistence type="inferred from homology"/>
<organism evidence="10 11">
    <name type="scientific">Orenia metallireducens</name>
    <dbReference type="NCBI Taxonomy" id="1413210"/>
    <lineage>
        <taxon>Bacteria</taxon>
        <taxon>Bacillati</taxon>
        <taxon>Bacillota</taxon>
        <taxon>Clostridia</taxon>
        <taxon>Halanaerobiales</taxon>
        <taxon>Halobacteroidaceae</taxon>
        <taxon>Orenia</taxon>
    </lineage>
</organism>
<evidence type="ECO:0000256" key="6">
    <source>
        <dbReference type="ARBA" id="ARBA00023136"/>
    </source>
</evidence>
<evidence type="ECO:0000256" key="2">
    <source>
        <dbReference type="ARBA" id="ARBA00006448"/>
    </source>
</evidence>
<keyword evidence="5 7" id="KW-1133">Transmembrane helix</keyword>
<keyword evidence="4 7" id="KW-0812">Transmembrane</keyword>
<keyword evidence="11" id="KW-1185">Reference proteome</keyword>
<comment type="similarity">
    <text evidence="2">Belongs to the UPF0702 family.</text>
</comment>
<keyword evidence="6 7" id="KW-0472">Membrane</keyword>
<evidence type="ECO:0000256" key="4">
    <source>
        <dbReference type="ARBA" id="ARBA00022692"/>
    </source>
</evidence>
<evidence type="ECO:0000259" key="8">
    <source>
        <dbReference type="Pfam" id="PF04239"/>
    </source>
</evidence>
<dbReference type="OrthoDB" id="9778331at2"/>
<evidence type="ECO:0000256" key="7">
    <source>
        <dbReference type="SAM" id="Phobius"/>
    </source>
</evidence>
<feature type="transmembrane region" description="Helical" evidence="7">
    <location>
        <begin position="60"/>
        <end position="81"/>
    </location>
</feature>
<dbReference type="Pfam" id="PF20730">
    <property type="entry name" value="YetF_N"/>
    <property type="match status" value="1"/>
</dbReference>
<gene>
    <name evidence="10" type="ORF">U472_09220</name>
</gene>
<dbReference type="InterPro" id="IPR023090">
    <property type="entry name" value="UPF0702_alpha/beta_dom_sf"/>
</dbReference>
<feature type="domain" description="YetF-like N-terminal transmembrane" evidence="9">
    <location>
        <begin position="5"/>
        <end position="79"/>
    </location>
</feature>
<reference evidence="10 11" key="2">
    <citation type="submission" date="2016-08" db="EMBL/GenBank/DDBJ databases">
        <title>Orenia metallireducens sp. nov. strain Z6, a Novel Metal-reducing Firmicute from the Deep Subsurface.</title>
        <authorList>
            <person name="Maxim B.I."/>
            <person name="Kenneth K."/>
            <person name="Flynn T.M."/>
            <person name="Oloughlin E.J."/>
            <person name="Locke R.A."/>
            <person name="Weber J.R."/>
            <person name="Egan S.M."/>
            <person name="Mackie R.I."/>
            <person name="Cann I.K."/>
        </authorList>
    </citation>
    <scope>NUCLEOTIDE SEQUENCE [LARGE SCALE GENOMIC DNA]</scope>
    <source>
        <strain evidence="10 11">Z6</strain>
    </source>
</reference>
<dbReference type="InterPro" id="IPR048454">
    <property type="entry name" value="YetF_N"/>
</dbReference>
<name>A0A1C0A7J1_9FIRM</name>
<evidence type="ECO:0000259" key="9">
    <source>
        <dbReference type="Pfam" id="PF20730"/>
    </source>
</evidence>
<keyword evidence="3" id="KW-1003">Cell membrane</keyword>